<comment type="caution">
    <text evidence="1">The sequence shown here is derived from an EMBL/GenBank/DDBJ whole genome shotgun (WGS) entry which is preliminary data.</text>
</comment>
<protein>
    <submittedName>
        <fullName evidence="1">Uncharacterized protein</fullName>
    </submittedName>
</protein>
<dbReference type="Proteomes" id="UP001183586">
    <property type="component" value="Unassembled WGS sequence"/>
</dbReference>
<accession>A0ABU2P7L3</accession>
<dbReference type="EMBL" id="JAVREU010000003">
    <property type="protein sequence ID" value="MDT0387856.1"/>
    <property type="molecule type" value="Genomic_DNA"/>
</dbReference>
<name>A0ABU2P7L3_9ACTN</name>
<proteinExistence type="predicted"/>
<sequence length="107" mass="11625">MTTDAYALAGLALVLGLSIGWCWGHSTARVRHVPVGATAAQDDTALDEAWIAERRTQFEDRLSTGDDAGPPHRGLLCFGPTGDWLCRYPAGDGHSDHAPYVEGEYRR</sequence>
<evidence type="ECO:0000313" key="1">
    <source>
        <dbReference type="EMBL" id="MDT0387856.1"/>
    </source>
</evidence>
<evidence type="ECO:0000313" key="2">
    <source>
        <dbReference type="Proteomes" id="UP001183586"/>
    </source>
</evidence>
<keyword evidence="2" id="KW-1185">Reference proteome</keyword>
<organism evidence="1 2">
    <name type="scientific">Streptomyces dubilierae</name>
    <dbReference type="NCBI Taxonomy" id="3075533"/>
    <lineage>
        <taxon>Bacteria</taxon>
        <taxon>Bacillati</taxon>
        <taxon>Actinomycetota</taxon>
        <taxon>Actinomycetes</taxon>
        <taxon>Kitasatosporales</taxon>
        <taxon>Streptomycetaceae</taxon>
        <taxon>Streptomyces</taxon>
    </lineage>
</organism>
<reference evidence="2" key="1">
    <citation type="submission" date="2023-07" db="EMBL/GenBank/DDBJ databases">
        <title>30 novel species of actinomycetes from the DSMZ collection.</title>
        <authorList>
            <person name="Nouioui I."/>
        </authorList>
    </citation>
    <scope>NUCLEOTIDE SEQUENCE [LARGE SCALE GENOMIC DNA]</scope>
    <source>
        <strain evidence="2">DSM 41921</strain>
    </source>
</reference>
<gene>
    <name evidence="1" type="ORF">RM641_10500</name>
</gene>
<dbReference type="RefSeq" id="WP_311680819.1">
    <property type="nucleotide sequence ID" value="NZ_JAVREU010000003.1"/>
</dbReference>